<name>A0A5E4VDE9_9BURK</name>
<dbReference type="GO" id="GO:0045454">
    <property type="term" value="P:cell redox homeostasis"/>
    <property type="evidence" value="ECO:0007669"/>
    <property type="project" value="TreeGrafter"/>
</dbReference>
<evidence type="ECO:0000256" key="4">
    <source>
        <dbReference type="ARBA" id="ARBA00022989"/>
    </source>
</evidence>
<dbReference type="Pfam" id="PF11412">
    <property type="entry name" value="DsbD_N"/>
    <property type="match status" value="1"/>
</dbReference>
<gene>
    <name evidence="10" type="ORF">PTE30175_02489</name>
</gene>
<dbReference type="InterPro" id="IPR036929">
    <property type="entry name" value="DsbDN_sf"/>
</dbReference>
<evidence type="ECO:0000256" key="5">
    <source>
        <dbReference type="ARBA" id="ARBA00023136"/>
    </source>
</evidence>
<sequence length="371" mass="39128">MFKKLLVALHLLLALLMVSWSAVILAQPIDASSLLSPDKAFALGVSDVDADSRTMHVTFDIAPGYYLYRERITAVDPHTGAALGVDMPAGEQKHDPNFGDVEIFHGHVALDVKLAGAGHVHLGWQGCAEAGVCFPPQTRTIDVSSAPSSGVASEPPPEASHSTISAVTALGADTSDESIVCTLGDLSPVLALLALFVVGIALAFTPCSWPVLPIVSSMIVGTRASRNVALVLSTVFVVSMSLVYAALGEAASLAGSTVQAVLQSWWANGLFAAVLLLLALSMFGVYQLQLPFALRQLLSGASGRARSGSVVGAMFAGAVSGLLRSVHRQRPDGFFSHPRRRNGRGQSVCRSDAPIRRRGTAYDPPVRQRRQ</sequence>
<evidence type="ECO:0000313" key="11">
    <source>
        <dbReference type="Proteomes" id="UP000414233"/>
    </source>
</evidence>
<dbReference type="OrthoDB" id="9811036at2"/>
<accession>A0A5E4VDE9</accession>
<dbReference type="AlphaFoldDB" id="A0A5E4VDE9"/>
<dbReference type="Pfam" id="PF02683">
    <property type="entry name" value="DsbD_TM"/>
    <property type="match status" value="1"/>
</dbReference>
<dbReference type="GO" id="GO:0015035">
    <property type="term" value="F:protein-disulfide reductase activity"/>
    <property type="evidence" value="ECO:0007669"/>
    <property type="project" value="TreeGrafter"/>
</dbReference>
<evidence type="ECO:0000313" key="10">
    <source>
        <dbReference type="EMBL" id="VVE09584.1"/>
    </source>
</evidence>
<evidence type="ECO:0000256" key="1">
    <source>
        <dbReference type="ARBA" id="ARBA00004141"/>
    </source>
</evidence>
<feature type="transmembrane region" description="Helical" evidence="7">
    <location>
        <begin position="265"/>
        <end position="286"/>
    </location>
</feature>
<keyword evidence="3" id="KW-0201">Cytochrome c-type biogenesis</keyword>
<evidence type="ECO:0000256" key="7">
    <source>
        <dbReference type="SAM" id="Phobius"/>
    </source>
</evidence>
<dbReference type="InterPro" id="IPR003834">
    <property type="entry name" value="Cyt_c_assmbl_TM_dom"/>
</dbReference>
<keyword evidence="2 7" id="KW-0812">Transmembrane</keyword>
<feature type="region of interest" description="Disordered" evidence="6">
    <location>
        <begin position="330"/>
        <end position="371"/>
    </location>
</feature>
<keyword evidence="11" id="KW-1185">Reference proteome</keyword>
<protein>
    <submittedName>
        <fullName evidence="10">Thiol:disulfide interchange protein (Protein-disulfide reductase)</fullName>
    </submittedName>
</protein>
<evidence type="ECO:0000259" key="9">
    <source>
        <dbReference type="Pfam" id="PF11412"/>
    </source>
</evidence>
<comment type="subcellular location">
    <subcellularLocation>
        <location evidence="1">Membrane</location>
        <topology evidence="1">Multi-pass membrane protein</topology>
    </subcellularLocation>
</comment>
<dbReference type="InterPro" id="IPR028250">
    <property type="entry name" value="DsbDN"/>
</dbReference>
<evidence type="ECO:0000259" key="8">
    <source>
        <dbReference type="Pfam" id="PF02683"/>
    </source>
</evidence>
<dbReference type="Proteomes" id="UP000414233">
    <property type="component" value="Unassembled WGS sequence"/>
</dbReference>
<dbReference type="PANTHER" id="PTHR32234:SF0">
    <property type="entry name" value="THIOL:DISULFIDE INTERCHANGE PROTEIN DSBD"/>
    <property type="match status" value="1"/>
</dbReference>
<keyword evidence="4 7" id="KW-1133">Transmembrane helix</keyword>
<dbReference type="SUPFAM" id="SSF74863">
    <property type="entry name" value="Thiol:disulfide interchange protein DsbD, N-terminal domain (DsbD-alpha)"/>
    <property type="match status" value="1"/>
</dbReference>
<dbReference type="Gene3D" id="2.60.40.1250">
    <property type="entry name" value="Thiol:disulfide interchange protein DsbD, N-terminal domain"/>
    <property type="match status" value="1"/>
</dbReference>
<feature type="transmembrane region" description="Helical" evidence="7">
    <location>
        <begin position="227"/>
        <end position="245"/>
    </location>
</feature>
<dbReference type="EMBL" id="CABPRZ010000009">
    <property type="protein sequence ID" value="VVE09584.1"/>
    <property type="molecule type" value="Genomic_DNA"/>
</dbReference>
<feature type="domain" description="Thiol:disulfide interchange protein DsbD N-terminal" evidence="9">
    <location>
        <begin position="32"/>
        <end position="144"/>
    </location>
</feature>
<proteinExistence type="predicted"/>
<evidence type="ECO:0000256" key="6">
    <source>
        <dbReference type="SAM" id="MobiDB-lite"/>
    </source>
</evidence>
<dbReference type="RefSeq" id="WP_150697357.1">
    <property type="nucleotide sequence ID" value="NZ_CABPRZ010000009.1"/>
</dbReference>
<dbReference type="PANTHER" id="PTHR32234">
    <property type="entry name" value="THIOL:DISULFIDE INTERCHANGE PROTEIN DSBD"/>
    <property type="match status" value="1"/>
</dbReference>
<evidence type="ECO:0000256" key="2">
    <source>
        <dbReference type="ARBA" id="ARBA00022692"/>
    </source>
</evidence>
<dbReference type="GO" id="GO:0016020">
    <property type="term" value="C:membrane"/>
    <property type="evidence" value="ECO:0007669"/>
    <property type="project" value="UniProtKB-SubCell"/>
</dbReference>
<dbReference type="GO" id="GO:0017004">
    <property type="term" value="P:cytochrome complex assembly"/>
    <property type="evidence" value="ECO:0007669"/>
    <property type="project" value="UniProtKB-KW"/>
</dbReference>
<organism evidence="10 11">
    <name type="scientific">Pandoraea terrae</name>
    <dbReference type="NCBI Taxonomy" id="1537710"/>
    <lineage>
        <taxon>Bacteria</taxon>
        <taxon>Pseudomonadati</taxon>
        <taxon>Pseudomonadota</taxon>
        <taxon>Betaproteobacteria</taxon>
        <taxon>Burkholderiales</taxon>
        <taxon>Burkholderiaceae</taxon>
        <taxon>Pandoraea</taxon>
    </lineage>
</organism>
<evidence type="ECO:0000256" key="3">
    <source>
        <dbReference type="ARBA" id="ARBA00022748"/>
    </source>
</evidence>
<keyword evidence="5 7" id="KW-0472">Membrane</keyword>
<reference evidence="10 11" key="1">
    <citation type="submission" date="2019-08" db="EMBL/GenBank/DDBJ databases">
        <authorList>
            <person name="Peeters C."/>
        </authorList>
    </citation>
    <scope>NUCLEOTIDE SEQUENCE [LARGE SCALE GENOMIC DNA]</scope>
    <source>
        <strain evidence="10 11">LMG 30175</strain>
    </source>
</reference>
<feature type="transmembrane region" description="Helical" evidence="7">
    <location>
        <begin position="189"/>
        <end position="215"/>
    </location>
</feature>
<feature type="domain" description="Cytochrome C biogenesis protein transmembrane" evidence="8">
    <location>
        <begin position="190"/>
        <end position="323"/>
    </location>
</feature>